<dbReference type="AlphaFoldDB" id="A0AAN6T8R6"/>
<keyword evidence="3" id="KW-1185">Reference proteome</keyword>
<dbReference type="Proteomes" id="UP001302812">
    <property type="component" value="Unassembled WGS sequence"/>
</dbReference>
<evidence type="ECO:0008006" key="4">
    <source>
        <dbReference type="Google" id="ProtNLM"/>
    </source>
</evidence>
<name>A0AAN6T8R6_9PEZI</name>
<gene>
    <name evidence="2" type="ORF">N656DRAFT_783639</name>
</gene>
<evidence type="ECO:0000313" key="2">
    <source>
        <dbReference type="EMBL" id="KAK4108973.1"/>
    </source>
</evidence>
<feature type="region of interest" description="Disordered" evidence="1">
    <location>
        <begin position="23"/>
        <end position="49"/>
    </location>
</feature>
<dbReference type="GeneID" id="89940116"/>
<evidence type="ECO:0000256" key="1">
    <source>
        <dbReference type="SAM" id="MobiDB-lite"/>
    </source>
</evidence>
<dbReference type="RefSeq" id="XP_064666543.1">
    <property type="nucleotide sequence ID" value="XM_064815991.1"/>
</dbReference>
<comment type="caution">
    <text evidence="2">The sequence shown here is derived from an EMBL/GenBank/DDBJ whole genome shotgun (WGS) entry which is preliminary data.</text>
</comment>
<proteinExistence type="predicted"/>
<sequence>MFAWYLGSKVCYAYLSDLKPDAQRKEGEAPDNDAASGPTEKEHDTESHIEHDSLAQRVAKYAHCRWFTRGWTLQELIAPRRLGFYNQNWEFQGEKSELSAVLTEITRISPAILDDASLLPTVPVAQRMSWVSRRETTREEDIAYCLLGIFDVHMPLLYGEGKRAFIRLQEEIIKDTNDPSLFGWLLDSEQASSQKHWGILAPSPAAFADCADIELRVDPMHNNECAITSKGLRFTPVPGGGLRFGERGMSATYVMNLQCRRRNRVESLGIFLEQQGCDVYTRVKPDKLSKSRRSSDDKHRTFYVTKTVPPAMAIMLRTSHRDAVNLSRALDTLGELKIWPAETEAFEPAGHWDRQRCMFLTRGTRHFRGIARFLQLVPGGTWRSLTITLLLYNENLRVLLEYDDASKNANDLGQLPTVNVLVIEPLPEGTQKVQLTARAVREEMDGQPVYFVMIDKLYVYDMISSS</sequence>
<reference evidence="2" key="1">
    <citation type="journal article" date="2023" name="Mol. Phylogenet. Evol.">
        <title>Genome-scale phylogeny and comparative genomics of the fungal order Sordariales.</title>
        <authorList>
            <person name="Hensen N."/>
            <person name="Bonometti L."/>
            <person name="Westerberg I."/>
            <person name="Brannstrom I.O."/>
            <person name="Guillou S."/>
            <person name="Cros-Aarteil S."/>
            <person name="Calhoun S."/>
            <person name="Haridas S."/>
            <person name="Kuo A."/>
            <person name="Mondo S."/>
            <person name="Pangilinan J."/>
            <person name="Riley R."/>
            <person name="LaButti K."/>
            <person name="Andreopoulos B."/>
            <person name="Lipzen A."/>
            <person name="Chen C."/>
            <person name="Yan M."/>
            <person name="Daum C."/>
            <person name="Ng V."/>
            <person name="Clum A."/>
            <person name="Steindorff A."/>
            <person name="Ohm R.A."/>
            <person name="Martin F."/>
            <person name="Silar P."/>
            <person name="Natvig D.O."/>
            <person name="Lalanne C."/>
            <person name="Gautier V."/>
            <person name="Ament-Velasquez S.L."/>
            <person name="Kruys A."/>
            <person name="Hutchinson M.I."/>
            <person name="Powell A.J."/>
            <person name="Barry K."/>
            <person name="Miller A.N."/>
            <person name="Grigoriev I.V."/>
            <person name="Debuchy R."/>
            <person name="Gladieux P."/>
            <person name="Hiltunen Thoren M."/>
            <person name="Johannesson H."/>
        </authorList>
    </citation>
    <scope>NUCLEOTIDE SEQUENCE</scope>
    <source>
        <strain evidence="2">CBS 508.74</strain>
    </source>
</reference>
<organism evidence="2 3">
    <name type="scientific">Canariomyces notabilis</name>
    <dbReference type="NCBI Taxonomy" id="2074819"/>
    <lineage>
        <taxon>Eukaryota</taxon>
        <taxon>Fungi</taxon>
        <taxon>Dikarya</taxon>
        <taxon>Ascomycota</taxon>
        <taxon>Pezizomycotina</taxon>
        <taxon>Sordariomycetes</taxon>
        <taxon>Sordariomycetidae</taxon>
        <taxon>Sordariales</taxon>
        <taxon>Chaetomiaceae</taxon>
        <taxon>Canariomyces</taxon>
    </lineage>
</organism>
<dbReference type="PANTHER" id="PTHR10622:SF12">
    <property type="entry name" value="HET DOMAIN-CONTAINING PROTEIN"/>
    <property type="match status" value="1"/>
</dbReference>
<protein>
    <recommendedName>
        <fullName evidence="4">Heterokaryon incompatibility domain-containing protein</fullName>
    </recommendedName>
</protein>
<dbReference type="EMBL" id="MU853359">
    <property type="protein sequence ID" value="KAK4108973.1"/>
    <property type="molecule type" value="Genomic_DNA"/>
</dbReference>
<feature type="compositionally biased region" description="Basic and acidic residues" evidence="1">
    <location>
        <begin position="39"/>
        <end position="49"/>
    </location>
</feature>
<accession>A0AAN6T8R6</accession>
<evidence type="ECO:0000313" key="3">
    <source>
        <dbReference type="Proteomes" id="UP001302812"/>
    </source>
</evidence>
<reference evidence="2" key="2">
    <citation type="submission" date="2023-05" db="EMBL/GenBank/DDBJ databases">
        <authorList>
            <consortium name="Lawrence Berkeley National Laboratory"/>
            <person name="Steindorff A."/>
            <person name="Hensen N."/>
            <person name="Bonometti L."/>
            <person name="Westerberg I."/>
            <person name="Brannstrom I.O."/>
            <person name="Guillou S."/>
            <person name="Cros-Aarteil S."/>
            <person name="Calhoun S."/>
            <person name="Haridas S."/>
            <person name="Kuo A."/>
            <person name="Mondo S."/>
            <person name="Pangilinan J."/>
            <person name="Riley R."/>
            <person name="Labutti K."/>
            <person name="Andreopoulos B."/>
            <person name="Lipzen A."/>
            <person name="Chen C."/>
            <person name="Yanf M."/>
            <person name="Daum C."/>
            <person name="Ng V."/>
            <person name="Clum A."/>
            <person name="Ohm R."/>
            <person name="Martin F."/>
            <person name="Silar P."/>
            <person name="Natvig D."/>
            <person name="Lalanne C."/>
            <person name="Gautier V."/>
            <person name="Ament-Velasquez S.L."/>
            <person name="Kruys A."/>
            <person name="Hutchinson M.I."/>
            <person name="Powell A.J."/>
            <person name="Barry K."/>
            <person name="Miller A.N."/>
            <person name="Grigoriev I.V."/>
            <person name="Debuchy R."/>
            <person name="Gladieux P."/>
            <person name="Thoren M.H."/>
            <person name="Johannesson H."/>
        </authorList>
    </citation>
    <scope>NUCLEOTIDE SEQUENCE</scope>
    <source>
        <strain evidence="2">CBS 508.74</strain>
    </source>
</reference>
<dbReference type="PANTHER" id="PTHR10622">
    <property type="entry name" value="HET DOMAIN-CONTAINING PROTEIN"/>
    <property type="match status" value="1"/>
</dbReference>